<keyword evidence="2" id="KW-1185">Reference proteome</keyword>
<evidence type="ECO:0000313" key="1">
    <source>
        <dbReference type="EMBL" id="TRM59624.1"/>
    </source>
</evidence>
<evidence type="ECO:0000313" key="2">
    <source>
        <dbReference type="Proteomes" id="UP000320762"/>
    </source>
</evidence>
<organism evidence="1 2">
    <name type="scientific">Schizophyllum amplum</name>
    <dbReference type="NCBI Taxonomy" id="97359"/>
    <lineage>
        <taxon>Eukaryota</taxon>
        <taxon>Fungi</taxon>
        <taxon>Dikarya</taxon>
        <taxon>Basidiomycota</taxon>
        <taxon>Agaricomycotina</taxon>
        <taxon>Agaricomycetes</taxon>
        <taxon>Agaricomycetidae</taxon>
        <taxon>Agaricales</taxon>
        <taxon>Schizophyllaceae</taxon>
        <taxon>Schizophyllum</taxon>
    </lineage>
</organism>
<accession>A0A550C489</accession>
<sequence>MATKLVSKALMAPAGPINIHEPGDVATFLSHLCNTVLADRMRHDHPQVNKVLRMTSNHLASQSVATRCPRRVPNTAGHVAYIQCLSSPATKPLSTSASAAHRTKALVVQALLVPGGGFVYARVEASKAPLPPGPKKTVFIGNLLATQKQYEWEGCICNG</sequence>
<dbReference type="Proteomes" id="UP000320762">
    <property type="component" value="Unassembled WGS sequence"/>
</dbReference>
<proteinExistence type="predicted"/>
<dbReference type="EMBL" id="VDMD01000027">
    <property type="protein sequence ID" value="TRM59624.1"/>
    <property type="molecule type" value="Genomic_DNA"/>
</dbReference>
<protein>
    <submittedName>
        <fullName evidence="1">Uncharacterized protein</fullName>
    </submittedName>
</protein>
<gene>
    <name evidence="1" type="ORF">BD626DRAFT_151556</name>
</gene>
<dbReference type="AlphaFoldDB" id="A0A550C489"/>
<name>A0A550C489_9AGAR</name>
<comment type="caution">
    <text evidence="1">The sequence shown here is derived from an EMBL/GenBank/DDBJ whole genome shotgun (WGS) entry which is preliminary data.</text>
</comment>
<reference evidence="1 2" key="1">
    <citation type="journal article" date="2019" name="New Phytol.">
        <title>Comparative genomics reveals unique wood-decay strategies and fruiting body development in the Schizophyllaceae.</title>
        <authorList>
            <person name="Almasi E."/>
            <person name="Sahu N."/>
            <person name="Krizsan K."/>
            <person name="Balint B."/>
            <person name="Kovacs G.M."/>
            <person name="Kiss B."/>
            <person name="Cseklye J."/>
            <person name="Drula E."/>
            <person name="Henrissat B."/>
            <person name="Nagy I."/>
            <person name="Chovatia M."/>
            <person name="Adam C."/>
            <person name="LaButti K."/>
            <person name="Lipzen A."/>
            <person name="Riley R."/>
            <person name="Grigoriev I.V."/>
            <person name="Nagy L.G."/>
        </authorList>
    </citation>
    <scope>NUCLEOTIDE SEQUENCE [LARGE SCALE GENOMIC DNA]</scope>
    <source>
        <strain evidence="1 2">NL-1724</strain>
    </source>
</reference>